<reference evidence="1 2" key="1">
    <citation type="journal article" date="2024" name="Plant Biotechnol. J.">
        <title>Genome and CRISPR/Cas9 system of a widespread forest tree (Populus alba) in the world.</title>
        <authorList>
            <person name="Liu Y.J."/>
            <person name="Jiang P.F."/>
            <person name="Han X.M."/>
            <person name="Li X.Y."/>
            <person name="Wang H.M."/>
            <person name="Wang Y.J."/>
            <person name="Wang X.X."/>
            <person name="Zeng Q.Y."/>
        </authorList>
    </citation>
    <scope>NUCLEOTIDE SEQUENCE [LARGE SCALE GENOMIC DNA]</scope>
    <source>
        <strain evidence="2">cv. PAL-ZL1</strain>
    </source>
</reference>
<proteinExistence type="predicted"/>
<sequence>MQFWAVSIYISGPRPKLNRHCMHMDYWAIKLEPFAVPCMPLVLPLTSLSLISTRSEEVVKRLVKGFLKSAHDTLEENEEIHVIHKTTYPYKKWEIEKSAEDAGLFLVKKVNFRVSDYPGYEYKIG</sequence>
<keyword evidence="2" id="KW-1185">Reference proteome</keyword>
<accession>A0ACC4BFU4</accession>
<evidence type="ECO:0000313" key="2">
    <source>
        <dbReference type="Proteomes" id="UP000309997"/>
    </source>
</evidence>
<evidence type="ECO:0000313" key="1">
    <source>
        <dbReference type="EMBL" id="KAL3577231.1"/>
    </source>
</evidence>
<dbReference type="EMBL" id="RCHU02000011">
    <property type="protein sequence ID" value="KAL3577231.1"/>
    <property type="molecule type" value="Genomic_DNA"/>
</dbReference>
<organism evidence="1 2">
    <name type="scientific">Populus alba</name>
    <name type="common">White poplar</name>
    <dbReference type="NCBI Taxonomy" id="43335"/>
    <lineage>
        <taxon>Eukaryota</taxon>
        <taxon>Viridiplantae</taxon>
        <taxon>Streptophyta</taxon>
        <taxon>Embryophyta</taxon>
        <taxon>Tracheophyta</taxon>
        <taxon>Spermatophyta</taxon>
        <taxon>Magnoliopsida</taxon>
        <taxon>eudicotyledons</taxon>
        <taxon>Gunneridae</taxon>
        <taxon>Pentapetalae</taxon>
        <taxon>rosids</taxon>
        <taxon>fabids</taxon>
        <taxon>Malpighiales</taxon>
        <taxon>Salicaceae</taxon>
        <taxon>Saliceae</taxon>
        <taxon>Populus</taxon>
    </lineage>
</organism>
<name>A0ACC4BFU4_POPAL</name>
<comment type="caution">
    <text evidence="1">The sequence shown here is derived from an EMBL/GenBank/DDBJ whole genome shotgun (WGS) entry which is preliminary data.</text>
</comment>
<protein>
    <submittedName>
        <fullName evidence="1">Uncharacterized protein</fullName>
    </submittedName>
</protein>
<gene>
    <name evidence="1" type="ORF">D5086_022514</name>
</gene>
<dbReference type="Proteomes" id="UP000309997">
    <property type="component" value="Unassembled WGS sequence"/>
</dbReference>